<feature type="transmembrane region" description="Helical" evidence="6">
    <location>
        <begin position="162"/>
        <end position="181"/>
    </location>
</feature>
<keyword evidence="3 6" id="KW-0812">Transmembrane</keyword>
<comment type="similarity">
    <text evidence="2">Belongs to the cation transport ATPase (P-type) (TC 3.A.3) family. Type IB subfamily.</text>
</comment>
<dbReference type="InterPro" id="IPR001757">
    <property type="entry name" value="P_typ_ATPase"/>
</dbReference>
<evidence type="ECO:0000256" key="3">
    <source>
        <dbReference type="ARBA" id="ARBA00022692"/>
    </source>
</evidence>
<gene>
    <name evidence="7" type="ORF">NIES267_21380</name>
</gene>
<name>A0A1Z4LNA4_9CYAN</name>
<dbReference type="Gene3D" id="3.40.1110.10">
    <property type="entry name" value="Calcium-transporting ATPase, cytoplasmic domain N"/>
    <property type="match status" value="1"/>
</dbReference>
<dbReference type="InterPro" id="IPR023214">
    <property type="entry name" value="HAD_sf"/>
</dbReference>
<organism evidence="7 8">
    <name type="scientific">Calothrix parasitica NIES-267</name>
    <dbReference type="NCBI Taxonomy" id="1973488"/>
    <lineage>
        <taxon>Bacteria</taxon>
        <taxon>Bacillati</taxon>
        <taxon>Cyanobacteriota</taxon>
        <taxon>Cyanophyceae</taxon>
        <taxon>Nostocales</taxon>
        <taxon>Calotrichaceae</taxon>
        <taxon>Calothrix</taxon>
    </lineage>
</organism>
<reference evidence="7 8" key="1">
    <citation type="submission" date="2017-06" db="EMBL/GenBank/DDBJ databases">
        <title>Genome sequencing of cyanobaciteial culture collection at National Institute for Environmental Studies (NIES).</title>
        <authorList>
            <person name="Hirose Y."/>
            <person name="Shimura Y."/>
            <person name="Fujisawa T."/>
            <person name="Nakamura Y."/>
            <person name="Kawachi M."/>
        </authorList>
    </citation>
    <scope>NUCLEOTIDE SEQUENCE [LARGE SCALE GENOMIC DNA]</scope>
    <source>
        <strain evidence="7 8">NIES-267</strain>
    </source>
</reference>
<evidence type="ECO:0000256" key="4">
    <source>
        <dbReference type="ARBA" id="ARBA00022989"/>
    </source>
</evidence>
<dbReference type="SUPFAM" id="SSF56784">
    <property type="entry name" value="HAD-like"/>
    <property type="match status" value="1"/>
</dbReference>
<dbReference type="InterPro" id="IPR023299">
    <property type="entry name" value="ATPase_P-typ_cyto_dom_N"/>
</dbReference>
<dbReference type="PANTHER" id="PTHR48085">
    <property type="entry name" value="CADMIUM/ZINC-TRANSPORTING ATPASE HMA2-RELATED"/>
    <property type="match status" value="1"/>
</dbReference>
<dbReference type="InterPro" id="IPR051014">
    <property type="entry name" value="Cation_Transport_ATPase_IB"/>
</dbReference>
<evidence type="ECO:0000313" key="7">
    <source>
        <dbReference type="EMBL" id="BAY82654.1"/>
    </source>
</evidence>
<sequence>MHDGCSLEGTIVHLAIDGNYAGRIIIADEIKDDAVEAIRNLKNLGIKQTVMLTGDNRAIAKTTAETLQIDSYQAELLPEDKVEAVESYLRKTGKNKKVVFVGDGINDTPVIARADIGIAMGAFGADAAIETADIVLMTDSPAKIVEAIEVGKKTYQIVWQNIILAMSIKGLFILLGIFGVATLWEAVFTDVGVALLAILNASRVLKS</sequence>
<keyword evidence="5 6" id="KW-0472">Membrane</keyword>
<dbReference type="GO" id="GO:0015086">
    <property type="term" value="F:cadmium ion transmembrane transporter activity"/>
    <property type="evidence" value="ECO:0007669"/>
    <property type="project" value="TreeGrafter"/>
</dbReference>
<proteinExistence type="inferred from homology"/>
<evidence type="ECO:0000256" key="6">
    <source>
        <dbReference type="SAM" id="Phobius"/>
    </source>
</evidence>
<dbReference type="GO" id="GO:0016887">
    <property type="term" value="F:ATP hydrolysis activity"/>
    <property type="evidence" value="ECO:0007669"/>
    <property type="project" value="InterPro"/>
</dbReference>
<evidence type="ECO:0000256" key="1">
    <source>
        <dbReference type="ARBA" id="ARBA00004370"/>
    </source>
</evidence>
<comment type="subcellular location">
    <subcellularLocation>
        <location evidence="1">Membrane</location>
    </subcellularLocation>
</comment>
<dbReference type="GO" id="GO:0005524">
    <property type="term" value="F:ATP binding"/>
    <property type="evidence" value="ECO:0007669"/>
    <property type="project" value="InterPro"/>
</dbReference>
<dbReference type="PRINTS" id="PR00119">
    <property type="entry name" value="CATATPASE"/>
</dbReference>
<evidence type="ECO:0000256" key="2">
    <source>
        <dbReference type="ARBA" id="ARBA00006024"/>
    </source>
</evidence>
<dbReference type="Gene3D" id="3.40.50.1000">
    <property type="entry name" value="HAD superfamily/HAD-like"/>
    <property type="match status" value="1"/>
</dbReference>
<evidence type="ECO:0000313" key="8">
    <source>
        <dbReference type="Proteomes" id="UP000218418"/>
    </source>
</evidence>
<dbReference type="Proteomes" id="UP000218418">
    <property type="component" value="Chromosome"/>
</dbReference>
<dbReference type="InterPro" id="IPR036412">
    <property type="entry name" value="HAD-like_sf"/>
</dbReference>
<evidence type="ECO:0000256" key="5">
    <source>
        <dbReference type="ARBA" id="ARBA00023136"/>
    </source>
</evidence>
<dbReference type="PANTHER" id="PTHR48085:SF5">
    <property type="entry name" value="CADMIUM_ZINC-TRANSPORTING ATPASE HMA4-RELATED"/>
    <property type="match status" value="1"/>
</dbReference>
<accession>A0A1Z4LNA4</accession>
<dbReference type="AlphaFoldDB" id="A0A1Z4LNA4"/>
<dbReference type="EMBL" id="AP018227">
    <property type="protein sequence ID" value="BAY82654.1"/>
    <property type="molecule type" value="Genomic_DNA"/>
</dbReference>
<keyword evidence="8" id="KW-1185">Reference proteome</keyword>
<dbReference type="GO" id="GO:0016020">
    <property type="term" value="C:membrane"/>
    <property type="evidence" value="ECO:0007669"/>
    <property type="project" value="UniProtKB-SubCell"/>
</dbReference>
<dbReference type="Pfam" id="PF00702">
    <property type="entry name" value="Hydrolase"/>
    <property type="match status" value="1"/>
</dbReference>
<dbReference type="NCBIfam" id="TIGR01494">
    <property type="entry name" value="ATPase_P-type"/>
    <property type="match status" value="1"/>
</dbReference>
<keyword evidence="4 6" id="KW-1133">Transmembrane helix</keyword>
<protein>
    <submittedName>
        <fullName evidence="7">Cadmium-translocating P-type ATPase</fullName>
    </submittedName>
</protein>